<dbReference type="SUPFAM" id="SSF47188">
    <property type="entry name" value="Hemerythrin-like"/>
    <property type="match status" value="1"/>
</dbReference>
<dbReference type="GO" id="GO:0043709">
    <property type="term" value="P:cell adhesion involved in single-species biofilm formation"/>
    <property type="evidence" value="ECO:0007669"/>
    <property type="project" value="TreeGrafter"/>
</dbReference>
<dbReference type="InterPro" id="IPR012827">
    <property type="entry name" value="Hemerythrin_metal-bd"/>
</dbReference>
<evidence type="ECO:0000256" key="2">
    <source>
        <dbReference type="ARBA" id="ARBA00010587"/>
    </source>
</evidence>
<comment type="catalytic activity">
    <reaction evidence="6">
        <text>2 GTP = 3',3'-c-di-GMP + 2 diphosphate</text>
        <dbReference type="Rhea" id="RHEA:24898"/>
        <dbReference type="ChEBI" id="CHEBI:33019"/>
        <dbReference type="ChEBI" id="CHEBI:37565"/>
        <dbReference type="ChEBI" id="CHEBI:58805"/>
        <dbReference type="EC" id="2.7.7.65"/>
    </reaction>
</comment>
<organism evidence="9 10">
    <name type="scientific">Wenzhouxiangella limi</name>
    <dbReference type="NCBI Taxonomy" id="2707351"/>
    <lineage>
        <taxon>Bacteria</taxon>
        <taxon>Pseudomonadati</taxon>
        <taxon>Pseudomonadota</taxon>
        <taxon>Gammaproteobacteria</taxon>
        <taxon>Chromatiales</taxon>
        <taxon>Wenzhouxiangellaceae</taxon>
        <taxon>Wenzhouxiangella</taxon>
    </lineage>
</organism>
<dbReference type="InterPro" id="IPR043128">
    <property type="entry name" value="Rev_trsase/Diguanyl_cyclase"/>
</dbReference>
<dbReference type="CDD" id="cd12107">
    <property type="entry name" value="Hemerythrin"/>
    <property type="match status" value="1"/>
</dbReference>
<name>A0A845V4Y3_9GAMM</name>
<feature type="coiled-coil region" evidence="7">
    <location>
        <begin position="160"/>
        <end position="201"/>
    </location>
</feature>
<dbReference type="CDD" id="cd01949">
    <property type="entry name" value="GGDEF"/>
    <property type="match status" value="1"/>
</dbReference>
<accession>A0A845V4Y3</accession>
<sequence>MITFQWNQDYMTDLPSVDGQHRHLVDLINQLGRSLGDNGVSRADLQSLFGELVSYAQFHFQDEERLMRETGIDERHIDRHVSSHRRFLKDVDTLQSTDSGPAERSGAGILDYLVHWLAYHILGQDQDMARQIEAVRSGAEPAEAFDRHEREKEAAIEPLLAALNQLLQQLSARNRELVELNHSLEERVAERTQALSQANDELKALSLTDVLTGLSNRRHAMMLLATLWEESDQTGQSLAALMIDADNFKIVNDTYGHDAGDTVLMELARELQHSLRSDDLIFRLGGDEFLVLCPATDFDGAMQVGRSLLDRVAKMSVPTGSGFWKNSISVGVAVRTAPMRVLDELIKAADDSVYLAKDAGRNCVRASQESPV</sequence>
<dbReference type="Gene3D" id="1.20.120.50">
    <property type="entry name" value="Hemerythrin-like"/>
    <property type="match status" value="1"/>
</dbReference>
<dbReference type="AlphaFoldDB" id="A0A845V4Y3"/>
<dbReference type="PROSITE" id="PS50887">
    <property type="entry name" value="GGDEF"/>
    <property type="match status" value="1"/>
</dbReference>
<dbReference type="NCBIfam" id="TIGR02481">
    <property type="entry name" value="hemeryth_dom"/>
    <property type="match status" value="1"/>
</dbReference>
<evidence type="ECO:0000256" key="7">
    <source>
        <dbReference type="SAM" id="Coils"/>
    </source>
</evidence>
<reference evidence="9 10" key="1">
    <citation type="submission" date="2020-02" db="EMBL/GenBank/DDBJ databases">
        <authorList>
            <person name="Zhang X.-Y."/>
        </authorList>
    </citation>
    <scope>NUCLEOTIDE SEQUENCE [LARGE SCALE GENOMIC DNA]</scope>
    <source>
        <strain evidence="9 10">C33</strain>
    </source>
</reference>
<dbReference type="Pfam" id="PF00990">
    <property type="entry name" value="GGDEF"/>
    <property type="match status" value="1"/>
</dbReference>
<dbReference type="InterPro" id="IPR050469">
    <property type="entry name" value="Diguanylate_Cyclase"/>
</dbReference>
<dbReference type="Gene3D" id="3.30.70.270">
    <property type="match status" value="1"/>
</dbReference>
<dbReference type="EC" id="2.7.7.65" evidence="3"/>
<dbReference type="InterPro" id="IPR035938">
    <property type="entry name" value="Hemerythrin-like_sf"/>
</dbReference>
<keyword evidence="10" id="KW-1185">Reference proteome</keyword>
<gene>
    <name evidence="9" type="ORF">G3I74_10930</name>
</gene>
<dbReference type="RefSeq" id="WP_164211613.1">
    <property type="nucleotide sequence ID" value="NZ_JAAGSC010000041.1"/>
</dbReference>
<dbReference type="PANTHER" id="PTHR45138:SF9">
    <property type="entry name" value="DIGUANYLATE CYCLASE DGCM-RELATED"/>
    <property type="match status" value="1"/>
</dbReference>
<dbReference type="PANTHER" id="PTHR45138">
    <property type="entry name" value="REGULATORY COMPONENTS OF SENSORY TRANSDUCTION SYSTEM"/>
    <property type="match status" value="1"/>
</dbReference>
<keyword evidence="4" id="KW-0479">Metal-binding</keyword>
<dbReference type="Proteomes" id="UP000484885">
    <property type="component" value="Unassembled WGS sequence"/>
</dbReference>
<dbReference type="Pfam" id="PF01814">
    <property type="entry name" value="Hemerythrin"/>
    <property type="match status" value="1"/>
</dbReference>
<comment type="cofactor">
    <cofactor evidence="1">
        <name>Mg(2+)</name>
        <dbReference type="ChEBI" id="CHEBI:18420"/>
    </cofactor>
</comment>
<keyword evidence="7" id="KW-0175">Coiled coil</keyword>
<evidence type="ECO:0000313" key="9">
    <source>
        <dbReference type="EMBL" id="NDY96246.1"/>
    </source>
</evidence>
<dbReference type="GO" id="GO:0052621">
    <property type="term" value="F:diguanylate cyclase activity"/>
    <property type="evidence" value="ECO:0007669"/>
    <property type="project" value="UniProtKB-EC"/>
</dbReference>
<evidence type="ECO:0000256" key="1">
    <source>
        <dbReference type="ARBA" id="ARBA00001946"/>
    </source>
</evidence>
<dbReference type="GO" id="GO:0046872">
    <property type="term" value="F:metal ion binding"/>
    <property type="evidence" value="ECO:0007669"/>
    <property type="project" value="UniProtKB-KW"/>
</dbReference>
<evidence type="ECO:0000313" key="10">
    <source>
        <dbReference type="Proteomes" id="UP000484885"/>
    </source>
</evidence>
<feature type="domain" description="GGDEF" evidence="8">
    <location>
        <begin position="236"/>
        <end position="369"/>
    </location>
</feature>
<dbReference type="GO" id="GO:1902201">
    <property type="term" value="P:negative regulation of bacterial-type flagellum-dependent cell motility"/>
    <property type="evidence" value="ECO:0007669"/>
    <property type="project" value="TreeGrafter"/>
</dbReference>
<proteinExistence type="inferred from homology"/>
<dbReference type="InterPro" id="IPR000160">
    <property type="entry name" value="GGDEF_dom"/>
</dbReference>
<evidence type="ECO:0000256" key="4">
    <source>
        <dbReference type="ARBA" id="ARBA00022723"/>
    </source>
</evidence>
<comment type="similarity">
    <text evidence="2">Belongs to the hemerythrin family.</text>
</comment>
<evidence type="ECO:0000259" key="8">
    <source>
        <dbReference type="PROSITE" id="PS50887"/>
    </source>
</evidence>
<dbReference type="SMART" id="SM00267">
    <property type="entry name" value="GGDEF"/>
    <property type="match status" value="1"/>
</dbReference>
<dbReference type="NCBIfam" id="NF033749">
    <property type="entry name" value="bact_hemeryth"/>
    <property type="match status" value="1"/>
</dbReference>
<dbReference type="SUPFAM" id="SSF55073">
    <property type="entry name" value="Nucleotide cyclase"/>
    <property type="match status" value="1"/>
</dbReference>
<evidence type="ECO:0000256" key="3">
    <source>
        <dbReference type="ARBA" id="ARBA00012528"/>
    </source>
</evidence>
<dbReference type="InterPro" id="IPR012312">
    <property type="entry name" value="Hemerythrin-like"/>
</dbReference>
<dbReference type="InterPro" id="IPR029787">
    <property type="entry name" value="Nucleotide_cyclase"/>
</dbReference>
<dbReference type="NCBIfam" id="TIGR00254">
    <property type="entry name" value="GGDEF"/>
    <property type="match status" value="1"/>
</dbReference>
<dbReference type="EMBL" id="JAAGSC010000041">
    <property type="protein sequence ID" value="NDY96246.1"/>
    <property type="molecule type" value="Genomic_DNA"/>
</dbReference>
<evidence type="ECO:0000256" key="6">
    <source>
        <dbReference type="ARBA" id="ARBA00034247"/>
    </source>
</evidence>
<evidence type="ECO:0000256" key="5">
    <source>
        <dbReference type="ARBA" id="ARBA00023004"/>
    </source>
</evidence>
<dbReference type="FunFam" id="3.30.70.270:FF:000001">
    <property type="entry name" value="Diguanylate cyclase domain protein"/>
    <property type="match status" value="1"/>
</dbReference>
<protein>
    <recommendedName>
        <fullName evidence="3">diguanylate cyclase</fullName>
        <ecNumber evidence="3">2.7.7.65</ecNumber>
    </recommendedName>
</protein>
<comment type="caution">
    <text evidence="9">The sequence shown here is derived from an EMBL/GenBank/DDBJ whole genome shotgun (WGS) entry which is preliminary data.</text>
</comment>
<keyword evidence="5" id="KW-0408">Iron</keyword>
<dbReference type="GO" id="GO:0005886">
    <property type="term" value="C:plasma membrane"/>
    <property type="evidence" value="ECO:0007669"/>
    <property type="project" value="TreeGrafter"/>
</dbReference>